<dbReference type="SMART" id="SM00283">
    <property type="entry name" value="MA"/>
    <property type="match status" value="1"/>
</dbReference>
<dbReference type="Pfam" id="PF18575">
    <property type="entry name" value="HAMP_N3"/>
    <property type="match status" value="1"/>
</dbReference>
<dbReference type="Gene3D" id="3.30.450.20">
    <property type="entry name" value="PAS domain"/>
    <property type="match status" value="1"/>
</dbReference>
<evidence type="ECO:0000256" key="3">
    <source>
        <dbReference type="SAM" id="Phobius"/>
    </source>
</evidence>
<dbReference type="EMBL" id="JQ844232">
    <property type="protein sequence ID" value="AGS53418.1"/>
    <property type="molecule type" value="Genomic_DNA"/>
</dbReference>
<dbReference type="GO" id="GO:0005886">
    <property type="term" value="C:plasma membrane"/>
    <property type="evidence" value="ECO:0007669"/>
    <property type="project" value="TreeGrafter"/>
</dbReference>
<dbReference type="PANTHER" id="PTHR43531:SF11">
    <property type="entry name" value="METHYL-ACCEPTING CHEMOTAXIS PROTEIN 3"/>
    <property type="match status" value="1"/>
</dbReference>
<protein>
    <submittedName>
        <fullName evidence="6">Methyl-accepting chemotaxis sensory transducer</fullName>
    </submittedName>
</protein>
<evidence type="ECO:0000313" key="6">
    <source>
        <dbReference type="EMBL" id="AGS53418.1"/>
    </source>
</evidence>
<keyword evidence="3" id="KW-0812">Transmembrane</keyword>
<dbReference type="AlphaFoldDB" id="A0A806K0Z9"/>
<dbReference type="InterPro" id="IPR004089">
    <property type="entry name" value="MCPsignal_dom"/>
</dbReference>
<comment type="similarity">
    <text evidence="2">Belongs to the methyl-accepting chemotaxis (MCP) protein family.</text>
</comment>
<dbReference type="Pfam" id="PF00015">
    <property type="entry name" value="MCPsignal"/>
    <property type="match status" value="1"/>
</dbReference>
<dbReference type="CDD" id="cd11386">
    <property type="entry name" value="MCP_signal"/>
    <property type="match status" value="1"/>
</dbReference>
<keyword evidence="1" id="KW-0145">Chemotaxis</keyword>
<dbReference type="InterPro" id="IPR024478">
    <property type="entry name" value="HlyB_4HB_MCP"/>
</dbReference>
<dbReference type="SUPFAM" id="SSF55785">
    <property type="entry name" value="PYP-like sensor domain (PAS domain)"/>
    <property type="match status" value="1"/>
</dbReference>
<evidence type="ECO:0000256" key="2">
    <source>
        <dbReference type="ARBA" id="ARBA00029447"/>
    </source>
</evidence>
<dbReference type="PANTHER" id="PTHR43531">
    <property type="entry name" value="PROTEIN ICFG"/>
    <property type="match status" value="1"/>
</dbReference>
<dbReference type="InterPro" id="IPR041395">
    <property type="entry name" value="McpB_HAMP_3rd"/>
</dbReference>
<dbReference type="Gene3D" id="1.20.120.1530">
    <property type="match status" value="1"/>
</dbReference>
<reference evidence="6" key="1">
    <citation type="submission" date="2012-03" db="EMBL/GenBank/DDBJ databases">
        <title>Functional metagenomics reveals considerable lignocellulase gene clusters in the gut microbiome of a wood-feeding higher termite.</title>
        <authorList>
            <person name="Liu N."/>
        </authorList>
    </citation>
    <scope>NUCLEOTIDE SEQUENCE</scope>
</reference>
<dbReference type="Pfam" id="PF12729">
    <property type="entry name" value="4HB_MCP_1"/>
    <property type="match status" value="1"/>
</dbReference>
<evidence type="ECO:0000259" key="5">
    <source>
        <dbReference type="SMART" id="SM00283"/>
    </source>
</evidence>
<dbReference type="GO" id="GO:0006355">
    <property type="term" value="P:regulation of DNA-templated transcription"/>
    <property type="evidence" value="ECO:0007669"/>
    <property type="project" value="InterPro"/>
</dbReference>
<dbReference type="GO" id="GO:0007165">
    <property type="term" value="P:signal transduction"/>
    <property type="evidence" value="ECO:0007669"/>
    <property type="project" value="InterPro"/>
</dbReference>
<feature type="transmembrane region" description="Helical" evidence="3">
    <location>
        <begin position="190"/>
        <end position="212"/>
    </location>
</feature>
<keyword evidence="3" id="KW-1133">Transmembrane helix</keyword>
<dbReference type="Pfam" id="PF00989">
    <property type="entry name" value="PAS"/>
    <property type="match status" value="1"/>
</dbReference>
<name>A0A806K0Z9_9BACT</name>
<evidence type="ECO:0000256" key="1">
    <source>
        <dbReference type="ARBA" id="ARBA00022500"/>
    </source>
</evidence>
<dbReference type="InterPro" id="IPR035965">
    <property type="entry name" value="PAS-like_dom_sf"/>
</dbReference>
<feature type="domain" description="Methyl-accepting transducer" evidence="5">
    <location>
        <begin position="520"/>
        <end position="767"/>
    </location>
</feature>
<keyword evidence="3" id="KW-0472">Membrane</keyword>
<feature type="domain" description="PAS" evidence="4">
    <location>
        <begin position="401"/>
        <end position="468"/>
    </location>
</feature>
<dbReference type="InterPro" id="IPR013767">
    <property type="entry name" value="PAS_fold"/>
</dbReference>
<dbReference type="InterPro" id="IPR051310">
    <property type="entry name" value="MCP_chemotaxis"/>
</dbReference>
<proteinExistence type="inferred from homology"/>
<dbReference type="GO" id="GO:0004888">
    <property type="term" value="F:transmembrane signaling receptor activity"/>
    <property type="evidence" value="ECO:0007669"/>
    <property type="project" value="TreeGrafter"/>
</dbReference>
<evidence type="ECO:0000259" key="4">
    <source>
        <dbReference type="SMART" id="SM00091"/>
    </source>
</evidence>
<dbReference type="SMART" id="SM00091">
    <property type="entry name" value="PAS"/>
    <property type="match status" value="1"/>
</dbReference>
<dbReference type="GO" id="GO:0006935">
    <property type="term" value="P:chemotaxis"/>
    <property type="evidence" value="ECO:0007669"/>
    <property type="project" value="UniProtKB-KW"/>
</dbReference>
<sequence>MRNFSITKKLVVSFLSLIALGSITVISCCVGMYMINSRANELYNYRLVAVEAMGDIREAFQQERVYFRDMYMYANDPDAVKKAIDGVSKSHATGDAAVNTYLSVIADPSLETAFIEAGGLLNPPDGAYYVAKQKIMQAASEGDQAGVLAGIQEAVVYVNTIENDFGITVANQIRGAEEQIRENNEITGNLFTMAIALTVITILFAVFLTVYVTNMISKPVKRLETVVKAVVVGDTNINLDTSDIAKDEIGRLTVEVYSLIDVIKSILNDFSRLIREYKDAGDIEYRIDAGRYSGSYKELIDTQNSFVDMFVGEVMIVLNLIAEIGRGNFDCEIQKMPGKKVVLNEAFDKLQLNLKDIKNLAIAAANGNFDVKKYADRYSGDWAALLNELDKIVRTITEKSHWYESLLDALPTPISVTDANMRWTFINKVTEEFLGKKRADVIGLPCSNWGAAICKTENCGINCARRGKFHTEFSQNGLDFTVDTVILKDPAGKEVGHIEVVQDVTKLQALVHKMHDVIAKVQIVSKQVATGAEHISEGSSDLATGATTQASAIEELNATIDVINQQTQVAVDNAITANESTQKAKRNILLSNDEMRGMLTAMTSIKQSSDNISRVIKTIEDVAFQTNLLALNAAVEAARAGEHGKGFAVVAEEVRSLAGRSSTAAKETNGLIVDTLTKIQSGMDIAEKTAKTLDAIVNDFDNVSNLVENIAKSSKNQADSISQIVVGISQIANVVQSNSASSEETAAASHILAEQSQELLKLFADVE</sequence>
<dbReference type="InterPro" id="IPR000014">
    <property type="entry name" value="PAS"/>
</dbReference>
<dbReference type="Gene3D" id="1.10.287.950">
    <property type="entry name" value="Methyl-accepting chemotaxis protein"/>
    <property type="match status" value="1"/>
</dbReference>
<accession>A0A806K0Z9</accession>
<organism evidence="6">
    <name type="scientific">uncultured bacterium contig00025</name>
    <dbReference type="NCBI Taxonomy" id="1181514"/>
    <lineage>
        <taxon>Bacteria</taxon>
        <taxon>environmental samples</taxon>
    </lineage>
</organism>
<dbReference type="SUPFAM" id="SSF58104">
    <property type="entry name" value="Methyl-accepting chemotaxis protein (MCP) signaling domain"/>
    <property type="match status" value="1"/>
</dbReference>